<name>A0A1K1M707_9FLAO</name>
<protein>
    <submittedName>
        <fullName evidence="2">Glycosyltransferase involved in cell wall bisynthesis</fullName>
    </submittedName>
</protein>
<dbReference type="PANTHER" id="PTHR10859">
    <property type="entry name" value="GLYCOSYL TRANSFERASE"/>
    <property type="match status" value="1"/>
</dbReference>
<dbReference type="RefSeq" id="WP_084639076.1">
    <property type="nucleotide sequence ID" value="NZ_FPIY01000001.1"/>
</dbReference>
<evidence type="ECO:0000313" key="2">
    <source>
        <dbReference type="EMBL" id="SFW18863.1"/>
    </source>
</evidence>
<keyword evidence="2" id="KW-0808">Transferase</keyword>
<feature type="domain" description="Glycosyltransferase 2-like" evidence="1">
    <location>
        <begin position="9"/>
        <end position="175"/>
    </location>
</feature>
<dbReference type="InterPro" id="IPR001173">
    <property type="entry name" value="Glyco_trans_2-like"/>
</dbReference>
<dbReference type="PANTHER" id="PTHR10859:SF91">
    <property type="entry name" value="DOLICHYL-PHOSPHATE BETA-GLUCOSYLTRANSFERASE"/>
    <property type="match status" value="1"/>
</dbReference>
<dbReference type="InterPro" id="IPR029044">
    <property type="entry name" value="Nucleotide-diphossugar_trans"/>
</dbReference>
<evidence type="ECO:0000313" key="3">
    <source>
        <dbReference type="Proteomes" id="UP000183257"/>
    </source>
</evidence>
<dbReference type="GO" id="GO:0016740">
    <property type="term" value="F:transferase activity"/>
    <property type="evidence" value="ECO:0007669"/>
    <property type="project" value="UniProtKB-KW"/>
</dbReference>
<dbReference type="STRING" id="76595.SAMN05660313_00377"/>
<proteinExistence type="predicted"/>
<dbReference type="EMBL" id="FPIY01000001">
    <property type="protein sequence ID" value="SFW18863.1"/>
    <property type="molecule type" value="Genomic_DNA"/>
</dbReference>
<keyword evidence="3" id="KW-1185">Reference proteome</keyword>
<sequence>MPKLSYTTCIVIPCYNEVKELKNRVYNGFLEQDSDAFICFVDDGSTDGTFKELQALEKQYPTKVVAYKNEANVGKAESVRNGINYAAANFDFKLIGYLDADLATSLEEFCSLTSYVKDNISFVFGSRIMKLGSIIERKSSRFFIGRFIATIISKILDLKVYDTQCGSKLFTKELALEVFNKPFVSRWLFDVEIFNRIVVFYGKEIALQKMLEIPLKRWVDQGDSKVKTSYFFQLWLDLYKINKIVKQSASAQ</sequence>
<dbReference type="SUPFAM" id="SSF53448">
    <property type="entry name" value="Nucleotide-diphospho-sugar transferases"/>
    <property type="match status" value="1"/>
</dbReference>
<dbReference type="AlphaFoldDB" id="A0A1K1M707"/>
<reference evidence="3" key="1">
    <citation type="submission" date="2016-11" db="EMBL/GenBank/DDBJ databases">
        <authorList>
            <person name="Varghese N."/>
            <person name="Submissions S."/>
        </authorList>
    </citation>
    <scope>NUCLEOTIDE SEQUENCE [LARGE SCALE GENOMIC DNA]</scope>
    <source>
        <strain evidence="3">DSM 24786</strain>
    </source>
</reference>
<dbReference type="Proteomes" id="UP000183257">
    <property type="component" value="Unassembled WGS sequence"/>
</dbReference>
<accession>A0A1K1M707</accession>
<gene>
    <name evidence="2" type="ORF">SAMN05660313_00377</name>
</gene>
<dbReference type="OrthoDB" id="952827at2"/>
<evidence type="ECO:0000259" key="1">
    <source>
        <dbReference type="Pfam" id="PF00535"/>
    </source>
</evidence>
<dbReference type="GO" id="GO:0006487">
    <property type="term" value="P:protein N-linked glycosylation"/>
    <property type="evidence" value="ECO:0007669"/>
    <property type="project" value="TreeGrafter"/>
</dbReference>
<dbReference type="Gene3D" id="3.90.550.10">
    <property type="entry name" value="Spore Coat Polysaccharide Biosynthesis Protein SpsA, Chain A"/>
    <property type="match status" value="1"/>
</dbReference>
<organism evidence="2 3">
    <name type="scientific">Cellulophaga fucicola</name>
    <dbReference type="NCBI Taxonomy" id="76595"/>
    <lineage>
        <taxon>Bacteria</taxon>
        <taxon>Pseudomonadati</taxon>
        <taxon>Bacteroidota</taxon>
        <taxon>Flavobacteriia</taxon>
        <taxon>Flavobacteriales</taxon>
        <taxon>Flavobacteriaceae</taxon>
        <taxon>Cellulophaga</taxon>
    </lineage>
</organism>
<dbReference type="Pfam" id="PF00535">
    <property type="entry name" value="Glycos_transf_2"/>
    <property type="match status" value="1"/>
</dbReference>